<comment type="caution">
    <text evidence="2">The sequence shown here is derived from an EMBL/GenBank/DDBJ whole genome shotgun (WGS) entry which is preliminary data.</text>
</comment>
<evidence type="ECO:0000256" key="1">
    <source>
        <dbReference type="SAM" id="Phobius"/>
    </source>
</evidence>
<feature type="transmembrane region" description="Helical" evidence="1">
    <location>
        <begin position="196"/>
        <end position="217"/>
    </location>
</feature>
<feature type="transmembrane region" description="Helical" evidence="1">
    <location>
        <begin position="247"/>
        <end position="268"/>
    </location>
</feature>
<dbReference type="SUPFAM" id="SSF103473">
    <property type="entry name" value="MFS general substrate transporter"/>
    <property type="match status" value="1"/>
</dbReference>
<proteinExistence type="predicted"/>
<feature type="transmembrane region" description="Helical" evidence="1">
    <location>
        <begin position="101"/>
        <end position="121"/>
    </location>
</feature>
<dbReference type="CDD" id="cd06174">
    <property type="entry name" value="MFS"/>
    <property type="match status" value="1"/>
</dbReference>
<gene>
    <name evidence="2" type="ORF">GMD59_14945</name>
</gene>
<keyword evidence="1" id="KW-0812">Transmembrane</keyword>
<keyword evidence="1" id="KW-1133">Transmembrane helix</keyword>
<feature type="transmembrane region" description="Helical" evidence="1">
    <location>
        <begin position="280"/>
        <end position="301"/>
    </location>
</feature>
<feature type="transmembrane region" description="Helical" evidence="1">
    <location>
        <begin position="375"/>
        <end position="397"/>
    </location>
</feature>
<organism evidence="2 3">
    <name type="scientific">Ruthenibacterium lactatiformans</name>
    <dbReference type="NCBI Taxonomy" id="1550024"/>
    <lineage>
        <taxon>Bacteria</taxon>
        <taxon>Bacillati</taxon>
        <taxon>Bacillota</taxon>
        <taxon>Clostridia</taxon>
        <taxon>Eubacteriales</taxon>
        <taxon>Oscillospiraceae</taxon>
        <taxon>Ruthenibacterium</taxon>
    </lineage>
</organism>
<dbReference type="Proteomes" id="UP000472755">
    <property type="component" value="Unassembled WGS sequence"/>
</dbReference>
<protein>
    <recommendedName>
        <fullName evidence="4">MFS transporter</fullName>
    </recommendedName>
</protein>
<feature type="transmembrane region" description="Helical" evidence="1">
    <location>
        <begin position="32"/>
        <end position="55"/>
    </location>
</feature>
<feature type="transmembrane region" description="Helical" evidence="1">
    <location>
        <begin position="127"/>
        <end position="150"/>
    </location>
</feature>
<feature type="transmembrane region" description="Helical" evidence="1">
    <location>
        <begin position="162"/>
        <end position="184"/>
    </location>
</feature>
<feature type="transmembrane region" description="Helical" evidence="1">
    <location>
        <begin position="417"/>
        <end position="434"/>
    </location>
</feature>
<dbReference type="PANTHER" id="PTHR23526:SF2">
    <property type="entry name" value="MAJOR FACILITATOR SUPERFAMILY (MFS) PROFILE DOMAIN-CONTAINING PROTEIN"/>
    <property type="match status" value="1"/>
</dbReference>
<dbReference type="InterPro" id="IPR052528">
    <property type="entry name" value="Sugar_transport-like"/>
</dbReference>
<evidence type="ECO:0000313" key="2">
    <source>
        <dbReference type="EMBL" id="MTS28572.1"/>
    </source>
</evidence>
<sequence length="448" mass="50929">MTRSLSLRHLKDNDFFQVFNFRDDLAKGRSCMIFDILFSSIASNLITGIFFTGFLLENGIDMVDIGYVTSIPLFCSLFSIFTPVLLSRFKRRKFVLCAARFFYYSINILGITAVPILPLSLEAKKIYIVFVIFICNTINQLFATGFTAWHSNFLGDDVRPKYFSYQQIISGLAGFVTLLVSGLLTDAVSASDGSKLPIMMVLRLCAFFFVILDVFALSRPKEYEYKTSTNKVSVFSVFTDPFRYKNFMLSMIIVFMWTFSTHLSLSAYEVYALNELKVSYTVISTVNATYGWFIFFIVPFWRKHTLKHSWYRTLLVTTIPNCLTYFIGLFIVPANGLWLYPIYRLIQHVTGVGFNYAFANIAYVHLPEADRTSCLTFHALTSNAAGFLGQIVGTAIISATKNITFALPGLLLNNVKIALLVQCIWNVLMIMYVCRFTKKLGPTTEHTP</sequence>
<dbReference type="EMBL" id="WMZU01000030">
    <property type="protein sequence ID" value="MTS28572.1"/>
    <property type="molecule type" value="Genomic_DNA"/>
</dbReference>
<reference evidence="2 3" key="1">
    <citation type="journal article" date="2019" name="Nat. Med.">
        <title>A library of human gut bacterial isolates paired with longitudinal multiomics data enables mechanistic microbiome research.</title>
        <authorList>
            <person name="Poyet M."/>
            <person name="Groussin M."/>
            <person name="Gibbons S.M."/>
            <person name="Avila-Pacheco J."/>
            <person name="Jiang X."/>
            <person name="Kearney S.M."/>
            <person name="Perrotta A.R."/>
            <person name="Berdy B."/>
            <person name="Zhao S."/>
            <person name="Lieberman T.D."/>
            <person name="Swanson P.K."/>
            <person name="Smith M."/>
            <person name="Roesemann S."/>
            <person name="Alexander J.E."/>
            <person name="Rich S.A."/>
            <person name="Livny J."/>
            <person name="Vlamakis H."/>
            <person name="Clish C."/>
            <person name="Bullock K."/>
            <person name="Deik A."/>
            <person name="Scott J."/>
            <person name="Pierce K.A."/>
            <person name="Xavier R.J."/>
            <person name="Alm E.J."/>
        </authorList>
    </citation>
    <scope>NUCLEOTIDE SEQUENCE [LARGE SCALE GENOMIC DNA]</scope>
    <source>
        <strain evidence="2 3">BIOML-A4</strain>
    </source>
</reference>
<dbReference type="PANTHER" id="PTHR23526">
    <property type="entry name" value="INTEGRAL MEMBRANE TRANSPORT PROTEIN-RELATED"/>
    <property type="match status" value="1"/>
</dbReference>
<dbReference type="InterPro" id="IPR036259">
    <property type="entry name" value="MFS_trans_sf"/>
</dbReference>
<dbReference type="AlphaFoldDB" id="A0A6L6LUR0"/>
<accession>A0A6L6LUR0</accession>
<evidence type="ECO:0000313" key="3">
    <source>
        <dbReference type="Proteomes" id="UP000472755"/>
    </source>
</evidence>
<feature type="transmembrane region" description="Helical" evidence="1">
    <location>
        <begin position="67"/>
        <end position="89"/>
    </location>
</feature>
<feature type="transmembrane region" description="Helical" evidence="1">
    <location>
        <begin position="345"/>
        <end position="363"/>
    </location>
</feature>
<dbReference type="Gene3D" id="1.20.1250.20">
    <property type="entry name" value="MFS general substrate transporter like domains"/>
    <property type="match status" value="2"/>
</dbReference>
<keyword evidence="1" id="KW-0472">Membrane</keyword>
<name>A0A6L6LUR0_9FIRM</name>
<evidence type="ECO:0008006" key="4">
    <source>
        <dbReference type="Google" id="ProtNLM"/>
    </source>
</evidence>
<feature type="transmembrane region" description="Helical" evidence="1">
    <location>
        <begin position="313"/>
        <end position="333"/>
    </location>
</feature>
<dbReference type="RefSeq" id="WP_155202234.1">
    <property type="nucleotide sequence ID" value="NZ_WMZN01000033.1"/>
</dbReference>